<reference evidence="4" key="2">
    <citation type="submission" date="2013-12" db="EMBL/GenBank/DDBJ databases">
        <title>Evolution of pathogenesis and genome organization in the Tremellales.</title>
        <authorList>
            <person name="Cuomo C."/>
            <person name="Litvintseva A."/>
            <person name="Heitman J."/>
            <person name="Chen Y."/>
            <person name="Sun S."/>
            <person name="Springer D."/>
            <person name="Dromer F."/>
            <person name="Young S."/>
            <person name="Zeng Q."/>
            <person name="Chapman S."/>
            <person name="Gujja S."/>
            <person name="Saif S."/>
            <person name="Birren B."/>
        </authorList>
    </citation>
    <scope>NUCLEOTIDE SEQUENCE [LARGE SCALE GENOMIC DNA]</scope>
    <source>
        <strain evidence="4">BCC8398</strain>
    </source>
</reference>
<reference evidence="3 4" key="1">
    <citation type="submission" date="2013-07" db="EMBL/GenBank/DDBJ databases">
        <title>The Genome Sequence of Cryptococcus heveanensis BCC8398.</title>
        <authorList>
            <consortium name="The Broad Institute Genome Sequencing Platform"/>
            <person name="Cuomo C."/>
            <person name="Litvintseva A."/>
            <person name="Chen Y."/>
            <person name="Heitman J."/>
            <person name="Sun S."/>
            <person name="Springer D."/>
            <person name="Dromer F."/>
            <person name="Young S.K."/>
            <person name="Zeng Q."/>
            <person name="Gargeya S."/>
            <person name="Fitzgerald M."/>
            <person name="Abouelleil A."/>
            <person name="Alvarado L."/>
            <person name="Berlin A.M."/>
            <person name="Chapman S.B."/>
            <person name="Dewar J."/>
            <person name="Goldberg J."/>
            <person name="Griggs A."/>
            <person name="Gujja S."/>
            <person name="Hansen M."/>
            <person name="Howarth C."/>
            <person name="Imamovic A."/>
            <person name="Larimer J."/>
            <person name="McCowan C."/>
            <person name="Murphy C."/>
            <person name="Pearson M."/>
            <person name="Priest M."/>
            <person name="Roberts A."/>
            <person name="Saif S."/>
            <person name="Shea T."/>
            <person name="Sykes S."/>
            <person name="Wortman J."/>
            <person name="Nusbaum C."/>
            <person name="Birren B."/>
        </authorList>
    </citation>
    <scope>NUCLEOTIDE SEQUENCE [LARGE SCALE GENOMIC DNA]</scope>
    <source>
        <strain evidence="3 4">BCC8398</strain>
    </source>
</reference>
<evidence type="ECO:0000313" key="3">
    <source>
        <dbReference type="EMBL" id="OCF31109.1"/>
    </source>
</evidence>
<dbReference type="SUPFAM" id="SSF75304">
    <property type="entry name" value="Amidase signature (AS) enzymes"/>
    <property type="match status" value="1"/>
</dbReference>
<feature type="region of interest" description="Disordered" evidence="1">
    <location>
        <begin position="178"/>
        <end position="199"/>
    </location>
</feature>
<protein>
    <recommendedName>
        <fullName evidence="2">Amidase domain-containing protein</fullName>
    </recommendedName>
</protein>
<dbReference type="OrthoDB" id="566138at2759"/>
<dbReference type="Proteomes" id="UP000092666">
    <property type="component" value="Unassembled WGS sequence"/>
</dbReference>
<feature type="domain" description="Amidase" evidence="2">
    <location>
        <begin position="222"/>
        <end position="498"/>
    </location>
</feature>
<sequence>MSTAEELPLLSTLSTAFHSTPSSLSTLPAGLILLQTSFSDLQAFLTNGSLTSVQLVQADLDNIERDNVNGLGLRAVIQTAPMDSVLKIAQELDDERKAGEIKGALHGIPILVKDNIATDPSLGMDTTAGSLALKGSKVPRDAFVVDALRSAGAIVIGKTNLSELAGWKGVLRAFGSDADDPSDINPSSNDTIAFRSPTNGWSAVGGQTSSAYVEGGFEAGADPMGSSSGSAVGVSAGWAAASLGTDTMGSVLGPAARADLYAIRPTIGRVSRSGTVPVSMEHDTIGPMGFTTYDVALMLEIMAGADERDPYTSNSPSVPRYTNYATNPPPLSSFTIGIPAAHFLYDTSFDIPQSCVAENAKAFKETIAQMKKLGTRVEWGTEIDLRKEEVADFLDVFTRKVNGDFKVDLEAYLSDLEESKVRTMVDLIQFNDLHSAEELPPHECCQERLIDSLVAPTRDTNSTAYRNAALQTMKYADEKGFGGVFRRYPDLDFLAIPFELGMPGLWVGAGQFPAAVVPLGYCPSGLPFGMMFIARHWNEHRLIEIMAAYQKEPSLPNRRPPSLLTEDAQWDKSEECLWIWSA</sequence>
<organism evidence="3 4">
    <name type="scientific">Kwoniella heveanensis BCC8398</name>
    <dbReference type="NCBI Taxonomy" id="1296120"/>
    <lineage>
        <taxon>Eukaryota</taxon>
        <taxon>Fungi</taxon>
        <taxon>Dikarya</taxon>
        <taxon>Basidiomycota</taxon>
        <taxon>Agaricomycotina</taxon>
        <taxon>Tremellomycetes</taxon>
        <taxon>Tremellales</taxon>
        <taxon>Cryptococcaceae</taxon>
        <taxon>Kwoniella</taxon>
    </lineage>
</organism>
<evidence type="ECO:0000313" key="4">
    <source>
        <dbReference type="Proteomes" id="UP000092666"/>
    </source>
</evidence>
<dbReference type="STRING" id="1296120.A0A1B9GJ89"/>
<evidence type="ECO:0000256" key="1">
    <source>
        <dbReference type="SAM" id="MobiDB-lite"/>
    </source>
</evidence>
<dbReference type="InterPro" id="IPR023631">
    <property type="entry name" value="Amidase_dom"/>
</dbReference>
<dbReference type="EMBL" id="KI669513">
    <property type="protein sequence ID" value="OCF31109.1"/>
    <property type="molecule type" value="Genomic_DNA"/>
</dbReference>
<name>A0A1B9GJ89_9TREE</name>
<proteinExistence type="predicted"/>
<accession>A0A1B9GJ89</accession>
<dbReference type="PANTHER" id="PTHR42678">
    <property type="entry name" value="AMIDASE"/>
    <property type="match status" value="1"/>
</dbReference>
<keyword evidence="4" id="KW-1185">Reference proteome</keyword>
<evidence type="ECO:0000259" key="2">
    <source>
        <dbReference type="Pfam" id="PF01425"/>
    </source>
</evidence>
<feature type="domain" description="Amidase" evidence="2">
    <location>
        <begin position="82"/>
        <end position="165"/>
    </location>
</feature>
<gene>
    <name evidence="3" type="ORF">I316_07241</name>
</gene>
<dbReference type="PANTHER" id="PTHR42678:SF34">
    <property type="entry name" value="OS04G0183300 PROTEIN"/>
    <property type="match status" value="1"/>
</dbReference>
<dbReference type="InterPro" id="IPR036928">
    <property type="entry name" value="AS_sf"/>
</dbReference>
<dbReference type="Pfam" id="PF01425">
    <property type="entry name" value="Amidase"/>
    <property type="match status" value="2"/>
</dbReference>
<dbReference type="AlphaFoldDB" id="A0A1B9GJ89"/>
<dbReference type="Gene3D" id="3.90.1300.10">
    <property type="entry name" value="Amidase signature (AS) domain"/>
    <property type="match status" value="1"/>
</dbReference>